<proteinExistence type="predicted"/>
<sequence length="306" mass="30694">MVYAAFALLCLASVPSVLGHARVNSPPIRSPGNAFLQKCGKPSFASVQGDPTGHIEEQEPVNAGCDLTLCRGMLFEDQPSSNVLTVKPSQNMAMSIDCTIPHGGPANVSLIDTTTGGSGSIIGGFLATFDDFCPTSGQTPADQSNLQYTLPNAATIGNKCQNPGDCVVQLFWATPDFSQNYYYCNDVVMAAAAPPPPPSTTPATVAAPVTTPAAPPSLPPVTTPATKPAAPSVSVVNGAASAAPSKMVTSVAAGNGAAATGLAAVNGNSTAPVNKTNANAGRRLVLGSEGAAVAVLALIAGTTALF</sequence>
<organism evidence="5 6">
    <name type="scientific">Mycena venus</name>
    <dbReference type="NCBI Taxonomy" id="2733690"/>
    <lineage>
        <taxon>Eukaryota</taxon>
        <taxon>Fungi</taxon>
        <taxon>Dikarya</taxon>
        <taxon>Basidiomycota</taxon>
        <taxon>Agaricomycotina</taxon>
        <taxon>Agaricomycetes</taxon>
        <taxon>Agaricomycetidae</taxon>
        <taxon>Agaricales</taxon>
        <taxon>Marasmiineae</taxon>
        <taxon>Mycenaceae</taxon>
        <taxon>Mycena</taxon>
    </lineage>
</organism>
<comment type="cofactor">
    <cofactor evidence="1">
        <name>Cu(2+)</name>
        <dbReference type="ChEBI" id="CHEBI:29036"/>
    </cofactor>
</comment>
<feature type="compositionally biased region" description="Low complexity" evidence="3">
    <location>
        <begin position="201"/>
        <end position="212"/>
    </location>
</feature>
<evidence type="ECO:0000256" key="1">
    <source>
        <dbReference type="ARBA" id="ARBA00001973"/>
    </source>
</evidence>
<reference evidence="5" key="1">
    <citation type="submission" date="2020-05" db="EMBL/GenBank/DDBJ databases">
        <title>Mycena genomes resolve the evolution of fungal bioluminescence.</title>
        <authorList>
            <person name="Tsai I.J."/>
        </authorList>
    </citation>
    <scope>NUCLEOTIDE SEQUENCE</scope>
    <source>
        <strain evidence="5">CCC161011</strain>
    </source>
</reference>
<dbReference type="PANTHER" id="PTHR36575:SF2">
    <property type="entry name" value="CHITIN-BINDING TYPE-4 DOMAIN-CONTAINING PROTEIN-RELATED"/>
    <property type="match status" value="1"/>
</dbReference>
<dbReference type="InterPro" id="IPR052282">
    <property type="entry name" value="Starch-active_LPMO"/>
</dbReference>
<feature type="compositionally biased region" description="Pro residues" evidence="3">
    <location>
        <begin position="213"/>
        <end position="222"/>
    </location>
</feature>
<evidence type="ECO:0000256" key="2">
    <source>
        <dbReference type="ARBA" id="ARBA00023008"/>
    </source>
</evidence>
<dbReference type="Proteomes" id="UP000620124">
    <property type="component" value="Unassembled WGS sequence"/>
</dbReference>
<keyword evidence="4" id="KW-0732">Signal</keyword>
<feature type="chain" id="PRO_5034777739" evidence="4">
    <location>
        <begin position="20"/>
        <end position="306"/>
    </location>
</feature>
<evidence type="ECO:0000256" key="4">
    <source>
        <dbReference type="SAM" id="SignalP"/>
    </source>
</evidence>
<protein>
    <submittedName>
        <fullName evidence="5">Chitin binding protein</fullName>
    </submittedName>
</protein>
<comment type="caution">
    <text evidence="5">The sequence shown here is derived from an EMBL/GenBank/DDBJ whole genome shotgun (WGS) entry which is preliminary data.</text>
</comment>
<feature type="signal peptide" evidence="4">
    <location>
        <begin position="1"/>
        <end position="19"/>
    </location>
</feature>
<dbReference type="EMBL" id="JACAZI010000012">
    <property type="protein sequence ID" value="KAF7347837.1"/>
    <property type="molecule type" value="Genomic_DNA"/>
</dbReference>
<gene>
    <name evidence="5" type="ORF">MVEN_01541200</name>
</gene>
<feature type="region of interest" description="Disordered" evidence="3">
    <location>
        <begin position="195"/>
        <end position="225"/>
    </location>
</feature>
<accession>A0A8H6XVB6</accession>
<dbReference type="OrthoDB" id="120613at2759"/>
<dbReference type="AlphaFoldDB" id="A0A8H6XVB6"/>
<evidence type="ECO:0000313" key="6">
    <source>
        <dbReference type="Proteomes" id="UP000620124"/>
    </source>
</evidence>
<dbReference type="PANTHER" id="PTHR36575">
    <property type="entry name" value="BINDING PROTEIN, PUTATIVE (AFU_ORTHOLOGUE AFUA_1G14430)-RELATED"/>
    <property type="match status" value="1"/>
</dbReference>
<keyword evidence="2" id="KW-0186">Copper</keyword>
<evidence type="ECO:0000313" key="5">
    <source>
        <dbReference type="EMBL" id="KAF7347837.1"/>
    </source>
</evidence>
<keyword evidence="6" id="KW-1185">Reference proteome</keyword>
<name>A0A8H6XVB6_9AGAR</name>
<evidence type="ECO:0000256" key="3">
    <source>
        <dbReference type="SAM" id="MobiDB-lite"/>
    </source>
</evidence>